<name>A0ACB9DTB4_CICIN</name>
<evidence type="ECO:0000313" key="2">
    <source>
        <dbReference type="Proteomes" id="UP001055811"/>
    </source>
</evidence>
<comment type="caution">
    <text evidence="1">The sequence shown here is derived from an EMBL/GenBank/DDBJ whole genome shotgun (WGS) entry which is preliminary data.</text>
</comment>
<protein>
    <submittedName>
        <fullName evidence="1">Uncharacterized protein</fullName>
    </submittedName>
</protein>
<evidence type="ECO:0000313" key="1">
    <source>
        <dbReference type="EMBL" id="KAI3749532.1"/>
    </source>
</evidence>
<reference evidence="1 2" key="2">
    <citation type="journal article" date="2022" name="Mol. Ecol. Resour.">
        <title>The genomes of chicory, endive, great burdock and yacon provide insights into Asteraceae paleo-polyploidization history and plant inulin production.</title>
        <authorList>
            <person name="Fan W."/>
            <person name="Wang S."/>
            <person name="Wang H."/>
            <person name="Wang A."/>
            <person name="Jiang F."/>
            <person name="Liu H."/>
            <person name="Zhao H."/>
            <person name="Xu D."/>
            <person name="Zhang Y."/>
        </authorList>
    </citation>
    <scope>NUCLEOTIDE SEQUENCE [LARGE SCALE GENOMIC DNA]</scope>
    <source>
        <strain evidence="2">cv. Punajuju</strain>
        <tissue evidence="1">Leaves</tissue>
    </source>
</reference>
<keyword evidence="2" id="KW-1185">Reference proteome</keyword>
<reference evidence="2" key="1">
    <citation type="journal article" date="2022" name="Mol. Ecol. Resour.">
        <title>The genomes of chicory, endive, great burdock and yacon provide insights into Asteraceae palaeo-polyploidization history and plant inulin production.</title>
        <authorList>
            <person name="Fan W."/>
            <person name="Wang S."/>
            <person name="Wang H."/>
            <person name="Wang A."/>
            <person name="Jiang F."/>
            <person name="Liu H."/>
            <person name="Zhao H."/>
            <person name="Xu D."/>
            <person name="Zhang Y."/>
        </authorList>
    </citation>
    <scope>NUCLEOTIDE SEQUENCE [LARGE SCALE GENOMIC DNA]</scope>
    <source>
        <strain evidence="2">cv. Punajuju</strain>
    </source>
</reference>
<gene>
    <name evidence="1" type="ORF">L2E82_20146</name>
</gene>
<accession>A0ACB9DTB4</accession>
<organism evidence="1 2">
    <name type="scientific">Cichorium intybus</name>
    <name type="common">Chicory</name>
    <dbReference type="NCBI Taxonomy" id="13427"/>
    <lineage>
        <taxon>Eukaryota</taxon>
        <taxon>Viridiplantae</taxon>
        <taxon>Streptophyta</taxon>
        <taxon>Embryophyta</taxon>
        <taxon>Tracheophyta</taxon>
        <taxon>Spermatophyta</taxon>
        <taxon>Magnoliopsida</taxon>
        <taxon>eudicotyledons</taxon>
        <taxon>Gunneridae</taxon>
        <taxon>Pentapetalae</taxon>
        <taxon>asterids</taxon>
        <taxon>campanulids</taxon>
        <taxon>Asterales</taxon>
        <taxon>Asteraceae</taxon>
        <taxon>Cichorioideae</taxon>
        <taxon>Cichorieae</taxon>
        <taxon>Cichoriinae</taxon>
        <taxon>Cichorium</taxon>
    </lineage>
</organism>
<dbReference type="EMBL" id="CM042012">
    <property type="protein sequence ID" value="KAI3749532.1"/>
    <property type="molecule type" value="Genomic_DNA"/>
</dbReference>
<sequence>MANLTFLSLSLSVLLLLNGCLANFRTSRQQPQQDQCQIQRINALEPNERVQGEAGWTDFFDANDQQFQCAGVEVIRHHIQPQGLLLPSYVNTPLMVYILQGRGYQGTMLPGCPETFQSSQQLQEGSGSFQDRHQKIRHFQQGDVVVIPAGAAHWMYNDGQEEIIAVALLDSTNYANQLDQFHRRFFLAGNPQQGQQQQQGRQQQQQGGRSWGRRSQKGQSPEEGSGNIFRGFDLDMLAEVFNVDQETAQRLQSPDDNRGHIVTVERGLQVIRPPMRSEQQEQGGRGRGRGSANGFEETICSAKMTHNIDDPSRADFYNPQAGWCNTLNSHKLPILQMLQLNAERGVLHRNAIVSPHWLMNAHNIIYVTNGNMRMQIVNHEGQAVFNDQIQEGQLVVVPQNFAVVKQAGEQGCQWIAFRTNDNAMINTLAGYTSAIRAMPVDVLANAYQMSPEQAWGLKFNRQETVMFSPRSRSSGRSVAA</sequence>
<dbReference type="Proteomes" id="UP001055811">
    <property type="component" value="Linkage Group LG04"/>
</dbReference>
<proteinExistence type="predicted"/>